<dbReference type="PIRSF" id="PIRSF016636">
    <property type="entry name" value="AlgI_DltB"/>
    <property type="match status" value="1"/>
</dbReference>
<dbReference type="GO" id="GO:0005886">
    <property type="term" value="C:plasma membrane"/>
    <property type="evidence" value="ECO:0007669"/>
    <property type="project" value="UniProtKB-SubCell"/>
</dbReference>
<dbReference type="InterPro" id="IPR028362">
    <property type="entry name" value="AlgI"/>
</dbReference>
<dbReference type="PANTHER" id="PTHR13285">
    <property type="entry name" value="ACYLTRANSFERASE"/>
    <property type="match status" value="1"/>
</dbReference>
<evidence type="ECO:0000313" key="13">
    <source>
        <dbReference type="Proteomes" id="UP000231962"/>
    </source>
</evidence>
<feature type="transmembrane region" description="Helical" evidence="10">
    <location>
        <begin position="6"/>
        <end position="22"/>
    </location>
</feature>
<dbReference type="Proteomes" id="UP000231990">
    <property type="component" value="Unassembled WGS sequence"/>
</dbReference>
<feature type="transmembrane region" description="Helical" evidence="10">
    <location>
        <begin position="159"/>
        <end position="177"/>
    </location>
</feature>
<keyword evidence="7 9" id="KW-0472">Membrane</keyword>
<feature type="transmembrane region" description="Helical" evidence="10">
    <location>
        <begin position="69"/>
        <end position="89"/>
    </location>
</feature>
<dbReference type="Pfam" id="PF03062">
    <property type="entry name" value="MBOAT"/>
    <property type="match status" value="1"/>
</dbReference>
<keyword evidence="13" id="KW-1185">Reference proteome</keyword>
<keyword evidence="6 10" id="KW-1133">Transmembrane helix</keyword>
<feature type="transmembrane region" description="Helical" evidence="10">
    <location>
        <begin position="229"/>
        <end position="247"/>
    </location>
</feature>
<evidence type="ECO:0000313" key="11">
    <source>
        <dbReference type="EMBL" id="PJZ70163.1"/>
    </source>
</evidence>
<accession>A0A2M9ZMN5</accession>
<comment type="similarity">
    <text evidence="2 9">Belongs to the membrane-bound acyltransferase family.</text>
</comment>
<dbReference type="InterPro" id="IPR051085">
    <property type="entry name" value="MB_O-acyltransferase"/>
</dbReference>
<dbReference type="GO" id="GO:0042121">
    <property type="term" value="P:alginic acid biosynthetic process"/>
    <property type="evidence" value="ECO:0007669"/>
    <property type="project" value="InterPro"/>
</dbReference>
<feature type="transmembrane region" description="Helical" evidence="10">
    <location>
        <begin position="117"/>
        <end position="139"/>
    </location>
</feature>
<organism evidence="12 14">
    <name type="scientific">Leptospira perolatii</name>
    <dbReference type="NCBI Taxonomy" id="2023191"/>
    <lineage>
        <taxon>Bacteria</taxon>
        <taxon>Pseudomonadati</taxon>
        <taxon>Spirochaetota</taxon>
        <taxon>Spirochaetia</taxon>
        <taxon>Leptospirales</taxon>
        <taxon>Leptospiraceae</taxon>
        <taxon>Leptospira</taxon>
    </lineage>
</organism>
<dbReference type="AlphaFoldDB" id="A0A2M9ZMN5"/>
<protein>
    <submittedName>
        <fullName evidence="12">Acyltransferase</fullName>
    </submittedName>
</protein>
<evidence type="ECO:0000256" key="10">
    <source>
        <dbReference type="SAM" id="Phobius"/>
    </source>
</evidence>
<dbReference type="PANTHER" id="PTHR13285:SF23">
    <property type="entry name" value="TEICHOIC ACID D-ALANYLTRANSFERASE"/>
    <property type="match status" value="1"/>
</dbReference>
<evidence type="ECO:0000256" key="2">
    <source>
        <dbReference type="ARBA" id="ARBA00010323"/>
    </source>
</evidence>
<evidence type="ECO:0000256" key="9">
    <source>
        <dbReference type="PIRNR" id="PIRNR016636"/>
    </source>
</evidence>
<dbReference type="OrthoDB" id="315330at2"/>
<gene>
    <name evidence="11" type="ORF">CH360_08080</name>
    <name evidence="12" type="ORF">CH373_10335</name>
</gene>
<name>A0A2M9ZMN5_9LEPT</name>
<dbReference type="EMBL" id="NPDZ01000005">
    <property type="protein sequence ID" value="PJZ73352.1"/>
    <property type="molecule type" value="Genomic_DNA"/>
</dbReference>
<keyword evidence="5 10" id="KW-0812">Transmembrane</keyword>
<keyword evidence="3 9" id="KW-1003">Cell membrane</keyword>
<feature type="transmembrane region" description="Helical" evidence="10">
    <location>
        <begin position="371"/>
        <end position="394"/>
    </location>
</feature>
<evidence type="ECO:0000256" key="7">
    <source>
        <dbReference type="ARBA" id="ARBA00023136"/>
    </source>
</evidence>
<feature type="transmembrane region" description="Helical" evidence="10">
    <location>
        <begin position="445"/>
        <end position="463"/>
    </location>
</feature>
<feature type="transmembrane region" description="Helical" evidence="10">
    <location>
        <begin position="198"/>
        <end position="223"/>
    </location>
</feature>
<dbReference type="InterPro" id="IPR024194">
    <property type="entry name" value="Ac/AlaTfrase_AlgI/DltB"/>
</dbReference>
<evidence type="ECO:0000256" key="1">
    <source>
        <dbReference type="ARBA" id="ARBA00004651"/>
    </source>
</evidence>
<keyword evidence="8 9" id="KW-0012">Acyltransferase</keyword>
<dbReference type="RefSeq" id="WP_100713500.1">
    <property type="nucleotide sequence ID" value="NZ_NPDY01000005.1"/>
</dbReference>
<dbReference type="GO" id="GO:0016746">
    <property type="term" value="F:acyltransferase activity"/>
    <property type="evidence" value="ECO:0007669"/>
    <property type="project" value="UniProtKB-KW"/>
</dbReference>
<comment type="caution">
    <text evidence="12">The sequence shown here is derived from an EMBL/GenBank/DDBJ whole genome shotgun (WGS) entry which is preliminary data.</text>
</comment>
<evidence type="ECO:0000256" key="5">
    <source>
        <dbReference type="ARBA" id="ARBA00022692"/>
    </source>
</evidence>
<keyword evidence="4 9" id="KW-0808">Transferase</keyword>
<feature type="transmembrane region" description="Helical" evidence="10">
    <location>
        <begin position="29"/>
        <end position="54"/>
    </location>
</feature>
<reference evidence="13 14" key="1">
    <citation type="submission" date="2017-07" db="EMBL/GenBank/DDBJ databases">
        <title>Leptospira spp. isolated from tropical soils.</title>
        <authorList>
            <person name="Thibeaux R."/>
            <person name="Iraola G."/>
            <person name="Ferres I."/>
            <person name="Bierque E."/>
            <person name="Girault D."/>
            <person name="Soupe-Gilbert M.-E."/>
            <person name="Picardeau M."/>
            <person name="Goarant C."/>
        </authorList>
    </citation>
    <scope>NUCLEOTIDE SEQUENCE [LARGE SCALE GENOMIC DNA]</scope>
    <source>
        <strain evidence="12 14">FH1-B-B1</strain>
        <strain evidence="11 13">FH1-B-C1</strain>
    </source>
</reference>
<sequence length="472" mass="54065">MSFTTIEFLLFFLVVYLVYWNLPDRFRRSFLVFASSVFYAVGAWQFLIHLWLVLSINWLLLRYFLDRKWFLPTTIGFNVLNLAFFKYFYFIMDSVGGIISSPALQNKVSLDAKISQALGWSGFEIVLPMTISYYTFQFISLAVDKKKGLIEEPISFRGISSYILLFPVMIAGPILRYKDVSGQFDSPRMTSSDLADGLWLILFGLLKKSVLSVLMTGSIFPVFAEPAVFSGWALLRTIYFFAIYLYLDFSGLTDLARGIGRLLGLKLPENFKAPFFMDGFGDFWRRWHLTFSFWIRDYLYIPLGGSRSGTIRTCLNYLVAFGLGGLWHGASTNYLLWGLFTGGYLSAERVMKDLGIRLLPEIPYFTRIVKYIFVLHVYCISWILFFTPSVGAAFDAVARIFTWAGGQALPNWEPCVSALLIAMLFHASEEWPEKFALQDKTKKRLLPFAWIVLLLVLLGTSAGNADFFYGRF</sequence>
<dbReference type="PIRSF" id="PIRSF500217">
    <property type="entry name" value="AlgI"/>
    <property type="match status" value="1"/>
</dbReference>
<proteinExistence type="inferred from homology"/>
<evidence type="ECO:0000256" key="3">
    <source>
        <dbReference type="ARBA" id="ARBA00022475"/>
    </source>
</evidence>
<dbReference type="InterPro" id="IPR004299">
    <property type="entry name" value="MBOAT_fam"/>
</dbReference>
<feature type="transmembrane region" description="Helical" evidence="10">
    <location>
        <begin position="309"/>
        <end position="328"/>
    </location>
</feature>
<evidence type="ECO:0000256" key="8">
    <source>
        <dbReference type="ARBA" id="ARBA00023315"/>
    </source>
</evidence>
<evidence type="ECO:0000313" key="12">
    <source>
        <dbReference type="EMBL" id="PJZ73352.1"/>
    </source>
</evidence>
<evidence type="ECO:0000256" key="6">
    <source>
        <dbReference type="ARBA" id="ARBA00022989"/>
    </source>
</evidence>
<comment type="subcellular location">
    <subcellularLocation>
        <location evidence="1">Cell membrane</location>
        <topology evidence="1">Multi-pass membrane protein</topology>
    </subcellularLocation>
</comment>
<evidence type="ECO:0000313" key="14">
    <source>
        <dbReference type="Proteomes" id="UP000231990"/>
    </source>
</evidence>
<dbReference type="EMBL" id="NPDY01000005">
    <property type="protein sequence ID" value="PJZ70163.1"/>
    <property type="molecule type" value="Genomic_DNA"/>
</dbReference>
<evidence type="ECO:0000256" key="4">
    <source>
        <dbReference type="ARBA" id="ARBA00022679"/>
    </source>
</evidence>
<dbReference type="Proteomes" id="UP000231962">
    <property type="component" value="Unassembled WGS sequence"/>
</dbReference>